<dbReference type="InterPro" id="IPR002201">
    <property type="entry name" value="Glyco_trans_9"/>
</dbReference>
<sequence length="352" mass="40735">MSFKKSINHFRRTIMRGLTGGIGDGNLPKIEKDKPLELRRVLINRPNQRLGNLLLITPLVQEIIKDFPEVKIDLFVKGKVAPIIFENYPQVDQIIELPKKPFKELINYAKVWMKIKQKKYDLVINVDKNSSSGRLSTSFANSKYKIFGSEFELDTTQENQLHQAQYPVYQLRKFKELFKNKHDHSLIPSLDIQLTEKEVQIGKETLDHLTKNKAKKTLAFFTYATGTKCYVADWWTEFYEVFYPKYSEEYNLIEILPVENISMLTHKLPTFYSKDVREIAAVMKNCEFVIAADSGMMHLSCAAPTKTIGLFKSESFLKRYKPYGEGNAVVLVSEGDKDKNRIIQEMDKLLSV</sequence>
<reference evidence="3 4" key="1">
    <citation type="submission" date="2020-05" db="EMBL/GenBank/DDBJ databases">
        <title>Tigecycline resistant gene in Empedobacter stercoris.</title>
        <authorList>
            <person name="Chen Y."/>
            <person name="Cheng Y."/>
            <person name="Zhou K."/>
        </authorList>
    </citation>
    <scope>NUCLEOTIDE SEQUENCE [LARGE SCALE GENOMIC DNA]</scope>
    <source>
        <strain evidence="3 4">ES202</strain>
    </source>
</reference>
<dbReference type="RefSeq" id="WP_171623877.1">
    <property type="nucleotide sequence ID" value="NZ_JABFOQ010000040.1"/>
</dbReference>
<evidence type="ECO:0000313" key="3">
    <source>
        <dbReference type="EMBL" id="NOJ76586.1"/>
    </source>
</evidence>
<accession>A0ABX1WPJ3</accession>
<evidence type="ECO:0000313" key="4">
    <source>
        <dbReference type="Proteomes" id="UP000580344"/>
    </source>
</evidence>
<dbReference type="InterPro" id="IPR051199">
    <property type="entry name" value="LPS_LOS_Heptosyltrfase"/>
</dbReference>
<name>A0ABX1WPJ3_9FLAO</name>
<dbReference type="PANTHER" id="PTHR30160:SF7">
    <property type="entry name" value="ADP-HEPTOSE--LPS HEPTOSYLTRANSFERASE 2"/>
    <property type="match status" value="1"/>
</dbReference>
<keyword evidence="1" id="KW-0328">Glycosyltransferase</keyword>
<dbReference type="Gene3D" id="3.40.50.2000">
    <property type="entry name" value="Glycogen Phosphorylase B"/>
    <property type="match status" value="2"/>
</dbReference>
<evidence type="ECO:0000256" key="2">
    <source>
        <dbReference type="ARBA" id="ARBA00022679"/>
    </source>
</evidence>
<comment type="caution">
    <text evidence="3">The sequence shown here is derived from an EMBL/GenBank/DDBJ whole genome shotgun (WGS) entry which is preliminary data.</text>
</comment>
<dbReference type="Proteomes" id="UP000580344">
    <property type="component" value="Unassembled WGS sequence"/>
</dbReference>
<dbReference type="CDD" id="cd03789">
    <property type="entry name" value="GT9_LPS_heptosyltransferase"/>
    <property type="match status" value="1"/>
</dbReference>
<dbReference type="PANTHER" id="PTHR30160">
    <property type="entry name" value="TETRAACYLDISACCHARIDE 4'-KINASE-RELATED"/>
    <property type="match status" value="1"/>
</dbReference>
<keyword evidence="2" id="KW-0808">Transferase</keyword>
<organism evidence="3 4">
    <name type="scientific">Empedobacter stercoris</name>
    <dbReference type="NCBI Taxonomy" id="1628248"/>
    <lineage>
        <taxon>Bacteria</taxon>
        <taxon>Pseudomonadati</taxon>
        <taxon>Bacteroidota</taxon>
        <taxon>Flavobacteriia</taxon>
        <taxon>Flavobacteriales</taxon>
        <taxon>Weeksellaceae</taxon>
        <taxon>Empedobacter</taxon>
    </lineage>
</organism>
<dbReference type="EMBL" id="JABFOQ010000040">
    <property type="protein sequence ID" value="NOJ76586.1"/>
    <property type="molecule type" value="Genomic_DNA"/>
</dbReference>
<dbReference type="Pfam" id="PF01075">
    <property type="entry name" value="Glyco_transf_9"/>
    <property type="match status" value="1"/>
</dbReference>
<proteinExistence type="predicted"/>
<evidence type="ECO:0000256" key="1">
    <source>
        <dbReference type="ARBA" id="ARBA00022676"/>
    </source>
</evidence>
<keyword evidence="4" id="KW-1185">Reference proteome</keyword>
<dbReference type="SUPFAM" id="SSF53756">
    <property type="entry name" value="UDP-Glycosyltransferase/glycogen phosphorylase"/>
    <property type="match status" value="1"/>
</dbReference>
<gene>
    <name evidence="3" type="ORF">HMH06_12220</name>
</gene>
<protein>
    <submittedName>
        <fullName evidence="3">Glycosyltransferase family 9 protein</fullName>
    </submittedName>
</protein>